<evidence type="ECO:0000313" key="4">
    <source>
        <dbReference type="EMBL" id="MDP9796082.1"/>
    </source>
</evidence>
<dbReference type="PANTHER" id="PTHR33392:SF6">
    <property type="entry name" value="POLYISOPRENYL-TEICHOIC ACID--PEPTIDOGLYCAN TEICHOIC ACID TRANSFERASE TAGU"/>
    <property type="match status" value="1"/>
</dbReference>
<comment type="caution">
    <text evidence="4">The sequence shown here is derived from an EMBL/GenBank/DDBJ whole genome shotgun (WGS) entry which is preliminary data.</text>
</comment>
<feature type="domain" description="Cell envelope-related transcriptional attenuator" evidence="3">
    <location>
        <begin position="89"/>
        <end position="277"/>
    </location>
</feature>
<evidence type="ECO:0000313" key="5">
    <source>
        <dbReference type="Proteomes" id="UP001240984"/>
    </source>
</evidence>
<sequence>MTINGREVPRWARITLIAVLVAAVLGIGSVAVARGMVNGSVPQTELLQGEAAAANSETGNSIDGPVNLLLAGLDAREEGSPGQTGSVLADTIIILHVPATHDRAFLISIPRDWRVDIPAYSKTGFTGSTEKINSAFGYGYQGDGSEVEKRARGMELLSTTLHEETGIRFNGAAIIDFGGFGSVVHALGGVDMCVDERAESIHLGRDANGKLVQGWYSEAYGMQLPPGATPLVHEEGCRRMNATEALDYVRIRKSLSDGDYGRQRHQQQLIKAIVDEATTSGVLTDLGKLNALVKAAGDTFLLDTGGIPLADYVFTFKNLRSGDLTLIKTNAGEVRTVQIDGVAYEELDERSLSMLAAAKTGDLDAFLADHPEFVAEQGAPAAPASGAPAPSMPASRVPE</sequence>
<dbReference type="RefSeq" id="WP_306832396.1">
    <property type="nucleotide sequence ID" value="NZ_JAUSRA010000001.1"/>
</dbReference>
<feature type="compositionally biased region" description="Low complexity" evidence="2">
    <location>
        <begin position="378"/>
        <end position="399"/>
    </location>
</feature>
<reference evidence="4 5" key="1">
    <citation type="submission" date="2023-07" db="EMBL/GenBank/DDBJ databases">
        <title>Sequencing the genomes of 1000 actinobacteria strains.</title>
        <authorList>
            <person name="Klenk H.-P."/>
        </authorList>
    </citation>
    <scope>NUCLEOTIDE SEQUENCE [LARGE SCALE GENOMIC DNA]</scope>
    <source>
        <strain evidence="4 5">DSM 44710</strain>
    </source>
</reference>
<evidence type="ECO:0000256" key="2">
    <source>
        <dbReference type="SAM" id="MobiDB-lite"/>
    </source>
</evidence>
<protein>
    <submittedName>
        <fullName evidence="4">Anionic cell wall polymer biosynthesis LytR-Cps2A-Psr (LCP) family protein</fullName>
    </submittedName>
</protein>
<dbReference type="Pfam" id="PF03816">
    <property type="entry name" value="LytR_cpsA_psr"/>
    <property type="match status" value="1"/>
</dbReference>
<proteinExistence type="inferred from homology"/>
<dbReference type="EMBL" id="JAUSRA010000001">
    <property type="protein sequence ID" value="MDP9796082.1"/>
    <property type="molecule type" value="Genomic_DNA"/>
</dbReference>
<evidence type="ECO:0000256" key="1">
    <source>
        <dbReference type="ARBA" id="ARBA00006068"/>
    </source>
</evidence>
<dbReference type="Gene3D" id="3.40.630.190">
    <property type="entry name" value="LCP protein"/>
    <property type="match status" value="1"/>
</dbReference>
<accession>A0ABT9MXB1</accession>
<dbReference type="Proteomes" id="UP001240984">
    <property type="component" value="Unassembled WGS sequence"/>
</dbReference>
<name>A0ABT9MXB1_9ACTN</name>
<dbReference type="InterPro" id="IPR050922">
    <property type="entry name" value="LytR/CpsA/Psr_CW_biosynth"/>
</dbReference>
<evidence type="ECO:0000259" key="3">
    <source>
        <dbReference type="Pfam" id="PF03816"/>
    </source>
</evidence>
<comment type="similarity">
    <text evidence="1">Belongs to the LytR/CpsA/Psr (LCP) family.</text>
</comment>
<keyword evidence="5" id="KW-1185">Reference proteome</keyword>
<dbReference type="InterPro" id="IPR004474">
    <property type="entry name" value="LytR_CpsA_psr"/>
</dbReference>
<gene>
    <name evidence="4" type="ORF">J2S43_004594</name>
</gene>
<dbReference type="PANTHER" id="PTHR33392">
    <property type="entry name" value="POLYISOPRENYL-TEICHOIC ACID--PEPTIDOGLYCAN TEICHOIC ACID TRANSFERASE TAGU"/>
    <property type="match status" value="1"/>
</dbReference>
<feature type="region of interest" description="Disordered" evidence="2">
    <location>
        <begin position="377"/>
        <end position="399"/>
    </location>
</feature>
<organism evidence="4 5">
    <name type="scientific">Catenuloplanes nepalensis</name>
    <dbReference type="NCBI Taxonomy" id="587533"/>
    <lineage>
        <taxon>Bacteria</taxon>
        <taxon>Bacillati</taxon>
        <taxon>Actinomycetota</taxon>
        <taxon>Actinomycetes</taxon>
        <taxon>Micromonosporales</taxon>
        <taxon>Micromonosporaceae</taxon>
        <taxon>Catenuloplanes</taxon>
    </lineage>
</organism>